<reference evidence="2 3" key="1">
    <citation type="submission" date="2016-10" db="EMBL/GenBank/DDBJ databases">
        <authorList>
            <person name="de Groot N.N."/>
        </authorList>
    </citation>
    <scope>NUCLEOTIDE SEQUENCE [LARGE SCALE GENOMIC DNA]</scope>
    <source>
        <strain evidence="2 3">DSM 22007</strain>
    </source>
</reference>
<sequence length="641" mass="71899">MDKDVNLEITEPAESSVLLGILPMFLRRKLVDERNFRQKIGFEAEELVTYGENIVFTRSLFFERVSEALNVEGSQSEIIDQAGSKWFLSREQISSDRVVLKIANDSESFFAAEFFVFLPDASERLRELDIILNEHGFPPTGLSEWRALLMERTLTSDELEEFSHDIMNTPFAFLKAFRQKIESTNVSAEDMVPKDIEYFENLSGKGDLSTLPDLVSAVISGVIEDYLAWDDEEGPRMALLLCSHPSISNEIAISGIKEQQLIELAEWARDYGDVFSKVGAVEVALPVAHSLPELARILDEIVQQIIALDPDDKSGPLQLMMSFIVLVESEVSRTRVLRHWPPFRRRLATFSHAAILAREAENRIDVEYLSAWIMEKHGHRFYLKNLIDLRAEPRWLPDYVSPSQLKQELLGRLYNAVGSVSEGLPEGPLRVSLDPQNPESKFNRARTIKSSFPGPLEGSELSLRNPIPNELENALDESLSCGVLTAKSVTVLINTTGLFRVGSGKAEKAVELVRASNFRFAENMDDAEKFSFVHGLAEVASRLRSQGLARSVRAVARSHRDEPSVERRYSEEVIVCLVAAGAFEEFDAWSEFLGSWLKELCFNVSKGDAAELEASLEMICSIEPRLRTELGPGLAALASIR</sequence>
<evidence type="ECO:0000313" key="2">
    <source>
        <dbReference type="EMBL" id="SEQ31658.1"/>
    </source>
</evidence>
<accession>A0A1H9F360</accession>
<dbReference type="Proteomes" id="UP000198634">
    <property type="component" value="Unassembled WGS sequence"/>
</dbReference>
<evidence type="ECO:0000313" key="3">
    <source>
        <dbReference type="Proteomes" id="UP000198634"/>
    </source>
</evidence>
<gene>
    <name evidence="2" type="ORF">SAMN04488092_105248</name>
</gene>
<name>A0A1H9F360_9RHOB</name>
<keyword evidence="3" id="KW-1185">Reference proteome</keyword>
<dbReference type="Pfam" id="PF24388">
    <property type="entry name" value="Permuted_GreAB-C"/>
    <property type="match status" value="1"/>
</dbReference>
<proteinExistence type="predicted"/>
<dbReference type="STRING" id="657014.SAMN04488092_105248"/>
<dbReference type="InterPro" id="IPR057311">
    <property type="entry name" value="GrebAB-C-like"/>
</dbReference>
<dbReference type="EMBL" id="FOEP01000005">
    <property type="protein sequence ID" value="SEQ31658.1"/>
    <property type="molecule type" value="Genomic_DNA"/>
</dbReference>
<dbReference type="RefSeq" id="WP_090269688.1">
    <property type="nucleotide sequence ID" value="NZ_FOEP01000005.1"/>
</dbReference>
<feature type="domain" description="GreAB-C-like" evidence="1">
    <location>
        <begin position="52"/>
        <end position="102"/>
    </location>
</feature>
<evidence type="ECO:0000259" key="1">
    <source>
        <dbReference type="Pfam" id="PF24388"/>
    </source>
</evidence>
<protein>
    <recommendedName>
        <fullName evidence="1">GreAB-C-like domain-containing protein</fullName>
    </recommendedName>
</protein>
<dbReference type="AlphaFoldDB" id="A0A1H9F360"/>
<organism evidence="2 3">
    <name type="scientific">Thalassovita taeanensis</name>
    <dbReference type="NCBI Taxonomy" id="657014"/>
    <lineage>
        <taxon>Bacteria</taxon>
        <taxon>Pseudomonadati</taxon>
        <taxon>Pseudomonadota</taxon>
        <taxon>Alphaproteobacteria</taxon>
        <taxon>Rhodobacterales</taxon>
        <taxon>Roseobacteraceae</taxon>
        <taxon>Thalassovita</taxon>
    </lineage>
</organism>
<dbReference type="OrthoDB" id="8690404at2"/>